<organism evidence="22">
    <name type="scientific">Haematomyzus elephantis</name>
    <name type="common">elephant louse</name>
    <dbReference type="NCBI Taxonomy" id="160133"/>
    <lineage>
        <taxon>Eukaryota</taxon>
        <taxon>Metazoa</taxon>
        <taxon>Ecdysozoa</taxon>
        <taxon>Arthropoda</taxon>
        <taxon>Hexapoda</taxon>
        <taxon>Insecta</taxon>
        <taxon>Pterygota</taxon>
        <taxon>Neoptera</taxon>
        <taxon>Paraneoptera</taxon>
        <taxon>Psocodea</taxon>
        <taxon>Troctomorpha</taxon>
        <taxon>Phthiraptera</taxon>
        <taxon>Rhynchophthirina</taxon>
        <taxon>Haematomyzidae</taxon>
        <taxon>Haematomyzus</taxon>
    </lineage>
</organism>
<dbReference type="Gene3D" id="1.10.287.90">
    <property type="match status" value="1"/>
</dbReference>
<dbReference type="PROSITE" id="PS50857">
    <property type="entry name" value="COX2_CUA"/>
    <property type="match status" value="1"/>
</dbReference>
<evidence type="ECO:0000256" key="15">
    <source>
        <dbReference type="ARBA" id="ARBA00023128"/>
    </source>
</evidence>
<keyword evidence="13 19" id="KW-1133">Transmembrane helix</keyword>
<dbReference type="InterPro" id="IPR036257">
    <property type="entry name" value="Cyt_c_oxidase_su2_TM_sf"/>
</dbReference>
<comment type="function">
    <text evidence="18">Component of the cytochrome c oxidase, the last enzyme in the mitochondrial electron transport chain which drives oxidative phosphorylation. The respiratory chain contains 3 multisubunit complexes succinate dehydrogenase (complex II, CII), ubiquinol-cytochrome c oxidoreductase (cytochrome b-c1 complex, complex III, CIII) and cytochrome c oxidase (complex IV, CIV), that cooperate to transfer electrons derived from NADH and succinate to molecular oxygen, creating an electrochemical gradient over the inner membrane that drives transmembrane transport and the ATP synthase. Cytochrome c oxidase is the component of the respiratory chain that catalyzes the reduction of oxygen to water. Electrons originating from reduced cytochrome c in the intermembrane space (IMS) are transferred via the dinuclear copper A center (CU(A)) of subunit 2 and heme A of subunit 1 to the active site in subunit 1, a binuclear center (BNC) formed by heme A3 and copper B (CU(B)). The BNC reduces molecular oxygen to 2 water molecules using 4 electrons from cytochrome c in the IMS and 4 protons from the mitochondrial matrix.</text>
</comment>
<sequence length="227" mass="25362">MSGWGFMSLSDSLSPSMKFISKTHDFILIVVIMIISLVLYLSYFLLFGSGYSRSVVGSEGLEVFWALVPMCLLASLAVPSLHCLYFSEENFNPLMSIKAVGHQWYWSYEYSDFDSVSLDSYMMSDLNVWDVRLLSVDQSVILPVQESIRAIVSSSDVIHSWALPALGVKVDAVPGRLNQSLVRSEKVGDVFGQCSEICGSLHSFMPICLSFVPKPQFLNWVKIQISC</sequence>
<keyword evidence="6 18" id="KW-0679">Respiratory chain</keyword>
<evidence type="ECO:0000256" key="10">
    <source>
        <dbReference type="ARBA" id="ARBA00022842"/>
    </source>
</evidence>
<dbReference type="EMBL" id="HM241902">
    <property type="protein sequence ID" value="AEG66975.1"/>
    <property type="molecule type" value="Genomic_DNA"/>
</dbReference>
<keyword evidence="15 18" id="KW-0496">Mitochondrion</keyword>
<keyword evidence="10" id="KW-0460">Magnesium</keyword>
<evidence type="ECO:0000256" key="1">
    <source>
        <dbReference type="ARBA" id="ARBA00004448"/>
    </source>
</evidence>
<keyword evidence="14 18" id="KW-0186">Copper</keyword>
<proteinExistence type="inferred from homology"/>
<dbReference type="GO" id="GO:0004129">
    <property type="term" value="F:cytochrome-c oxidase activity"/>
    <property type="evidence" value="ECO:0007669"/>
    <property type="project" value="UniProtKB-EC"/>
</dbReference>
<dbReference type="PROSITE" id="PS00078">
    <property type="entry name" value="COX2"/>
    <property type="match status" value="1"/>
</dbReference>
<dbReference type="InterPro" id="IPR002429">
    <property type="entry name" value="CcO_II-like_C"/>
</dbReference>
<evidence type="ECO:0000256" key="4">
    <source>
        <dbReference type="ARBA" id="ARBA00015946"/>
    </source>
</evidence>
<geneLocation type="mitochondrion" evidence="22"/>
<dbReference type="PANTHER" id="PTHR22888">
    <property type="entry name" value="CYTOCHROME C OXIDASE, SUBUNIT II"/>
    <property type="match status" value="1"/>
</dbReference>
<dbReference type="GO" id="GO:0005743">
    <property type="term" value="C:mitochondrial inner membrane"/>
    <property type="evidence" value="ECO:0007669"/>
    <property type="project" value="UniProtKB-SubCell"/>
</dbReference>
<keyword evidence="7 18" id="KW-0812">Transmembrane</keyword>
<evidence type="ECO:0000256" key="6">
    <source>
        <dbReference type="ARBA" id="ARBA00022660"/>
    </source>
</evidence>
<evidence type="ECO:0000256" key="5">
    <source>
        <dbReference type="ARBA" id="ARBA00022448"/>
    </source>
</evidence>
<evidence type="ECO:0000256" key="16">
    <source>
        <dbReference type="ARBA" id="ARBA00023136"/>
    </source>
</evidence>
<keyword evidence="11" id="KW-1278">Translocase</keyword>
<dbReference type="SUPFAM" id="SSF49503">
    <property type="entry name" value="Cupredoxins"/>
    <property type="match status" value="1"/>
</dbReference>
<dbReference type="InterPro" id="IPR008972">
    <property type="entry name" value="Cupredoxin"/>
</dbReference>
<dbReference type="AlphaFoldDB" id="A0A0J9YGR8"/>
<evidence type="ECO:0000259" key="20">
    <source>
        <dbReference type="PROSITE" id="PS50857"/>
    </source>
</evidence>
<dbReference type="PANTHER" id="PTHR22888:SF9">
    <property type="entry name" value="CYTOCHROME C OXIDASE SUBUNIT 2"/>
    <property type="match status" value="1"/>
</dbReference>
<evidence type="ECO:0000256" key="3">
    <source>
        <dbReference type="ARBA" id="ARBA00011164"/>
    </source>
</evidence>
<dbReference type="Pfam" id="PF02790">
    <property type="entry name" value="COX2_TM"/>
    <property type="match status" value="1"/>
</dbReference>
<name>A0A0J9YGR8_9NEOP</name>
<dbReference type="GO" id="GO:0042773">
    <property type="term" value="P:ATP synthesis coupled electron transport"/>
    <property type="evidence" value="ECO:0007669"/>
    <property type="project" value="TreeGrafter"/>
</dbReference>
<dbReference type="FunFam" id="2.60.40.420:FF:000001">
    <property type="entry name" value="Cytochrome c oxidase subunit 2"/>
    <property type="match status" value="1"/>
</dbReference>
<evidence type="ECO:0000256" key="13">
    <source>
        <dbReference type="ARBA" id="ARBA00022989"/>
    </source>
</evidence>
<feature type="transmembrane region" description="Helical" evidence="19">
    <location>
        <begin position="26"/>
        <end position="51"/>
    </location>
</feature>
<comment type="catalytic activity">
    <reaction evidence="17">
        <text>4 Fe(II)-[cytochrome c] + O2 + 8 H(+)(in) = 4 Fe(III)-[cytochrome c] + 2 H2O + 4 H(+)(out)</text>
        <dbReference type="Rhea" id="RHEA:11436"/>
        <dbReference type="Rhea" id="RHEA-COMP:10350"/>
        <dbReference type="Rhea" id="RHEA-COMP:14399"/>
        <dbReference type="ChEBI" id="CHEBI:15377"/>
        <dbReference type="ChEBI" id="CHEBI:15378"/>
        <dbReference type="ChEBI" id="CHEBI:15379"/>
        <dbReference type="ChEBI" id="CHEBI:29033"/>
        <dbReference type="ChEBI" id="CHEBI:29034"/>
        <dbReference type="EC" id="7.1.1.9"/>
    </reaction>
    <physiologicalReaction direction="left-to-right" evidence="17">
        <dbReference type="Rhea" id="RHEA:11437"/>
    </physiologicalReaction>
</comment>
<evidence type="ECO:0000259" key="21">
    <source>
        <dbReference type="PROSITE" id="PS50999"/>
    </source>
</evidence>
<dbReference type="InterPro" id="IPR001505">
    <property type="entry name" value="Copper_CuA"/>
</dbReference>
<feature type="transmembrane region" description="Helical" evidence="19">
    <location>
        <begin position="63"/>
        <end position="86"/>
    </location>
</feature>
<dbReference type="InterPro" id="IPR045187">
    <property type="entry name" value="CcO_II"/>
</dbReference>
<dbReference type="Gene3D" id="2.60.40.420">
    <property type="entry name" value="Cupredoxins - blue copper proteins"/>
    <property type="match status" value="1"/>
</dbReference>
<feature type="domain" description="Cytochrome oxidase subunit II copper A binding" evidence="20">
    <location>
        <begin position="92"/>
        <end position="223"/>
    </location>
</feature>
<dbReference type="CDD" id="cd13912">
    <property type="entry name" value="CcO_II_C"/>
    <property type="match status" value="1"/>
</dbReference>
<comment type="subcellular location">
    <subcellularLocation>
        <location evidence="1 18">Mitochondrion inner membrane</location>
        <topology evidence="1 18">Multi-pass membrane protein</topology>
    </subcellularLocation>
</comment>
<evidence type="ECO:0000313" key="22">
    <source>
        <dbReference type="EMBL" id="AEG66975.1"/>
    </source>
</evidence>
<comment type="subunit">
    <text evidence="3">Component of the cytochrome c oxidase (complex IV, CIV), a multisubunit enzyme composed of a catalytic core of 3 subunits and several supernumerary subunits. The complex exists as a monomer or a dimer and forms supercomplexes (SCs) in the inner mitochondrial membrane with ubiquinol-cytochrome c oxidoreductase (cytochrome b-c1 complex, complex III, CIII).</text>
</comment>
<comment type="cofactor">
    <cofactor evidence="18">
        <name>Cu cation</name>
        <dbReference type="ChEBI" id="CHEBI:23378"/>
    </cofactor>
    <text evidence="18">Binds a copper A center.</text>
</comment>
<keyword evidence="16 18" id="KW-0472">Membrane</keyword>
<evidence type="ECO:0000256" key="8">
    <source>
        <dbReference type="ARBA" id="ARBA00022723"/>
    </source>
</evidence>
<evidence type="ECO:0000256" key="17">
    <source>
        <dbReference type="ARBA" id="ARBA00049512"/>
    </source>
</evidence>
<dbReference type="InterPro" id="IPR011759">
    <property type="entry name" value="Cyt_c_oxidase_su2_TM_dom"/>
</dbReference>
<evidence type="ECO:0000256" key="7">
    <source>
        <dbReference type="ARBA" id="ARBA00022692"/>
    </source>
</evidence>
<feature type="domain" description="Cytochrome oxidase subunit II transmembrane region profile" evidence="21">
    <location>
        <begin position="1"/>
        <end position="91"/>
    </location>
</feature>
<dbReference type="Pfam" id="PF00116">
    <property type="entry name" value="COX2"/>
    <property type="match status" value="1"/>
</dbReference>
<dbReference type="GO" id="GO:0005507">
    <property type="term" value="F:copper ion binding"/>
    <property type="evidence" value="ECO:0007669"/>
    <property type="project" value="InterPro"/>
</dbReference>
<reference evidence="22" key="1">
    <citation type="submission" date="2010-05" db="EMBL/GenBank/DDBJ databases">
        <title>Evolution of fragmented mitochondrial genomes in parasitic lice.</title>
        <authorList>
            <person name="Shao R."/>
            <person name="Barker S.C."/>
        </authorList>
    </citation>
    <scope>NUCLEOTIDE SEQUENCE</scope>
    <source>
        <strain evidence="22">B1567</strain>
    </source>
</reference>
<comment type="similarity">
    <text evidence="2 18">Belongs to the cytochrome c oxidase subunit 2 family.</text>
</comment>
<accession>A0A0J9YGR8</accession>
<dbReference type="InterPro" id="IPR034210">
    <property type="entry name" value="CcO_II_C"/>
</dbReference>
<evidence type="ECO:0000256" key="9">
    <source>
        <dbReference type="ARBA" id="ARBA00022792"/>
    </source>
</evidence>
<evidence type="ECO:0000256" key="12">
    <source>
        <dbReference type="ARBA" id="ARBA00022982"/>
    </source>
</evidence>
<protein>
    <recommendedName>
        <fullName evidence="4 18">Cytochrome c oxidase subunit 2</fullName>
    </recommendedName>
</protein>
<dbReference type="PRINTS" id="PR01166">
    <property type="entry name" value="CYCOXIDASEII"/>
</dbReference>
<dbReference type="SUPFAM" id="SSF81464">
    <property type="entry name" value="Cytochrome c oxidase subunit II-like, transmembrane region"/>
    <property type="match status" value="1"/>
</dbReference>
<gene>
    <name evidence="22" type="primary">cox2</name>
</gene>
<evidence type="ECO:0000256" key="18">
    <source>
        <dbReference type="RuleBase" id="RU000457"/>
    </source>
</evidence>
<evidence type="ECO:0000256" key="19">
    <source>
        <dbReference type="SAM" id="Phobius"/>
    </source>
</evidence>
<evidence type="ECO:0000256" key="2">
    <source>
        <dbReference type="ARBA" id="ARBA00007866"/>
    </source>
</evidence>
<keyword evidence="12 18" id="KW-0249">Electron transport</keyword>
<keyword evidence="8 18" id="KW-0479">Metal-binding</keyword>
<keyword evidence="9 18" id="KW-0999">Mitochondrion inner membrane</keyword>
<evidence type="ECO:0000256" key="11">
    <source>
        <dbReference type="ARBA" id="ARBA00022967"/>
    </source>
</evidence>
<keyword evidence="5 18" id="KW-0813">Transport</keyword>
<dbReference type="PROSITE" id="PS50999">
    <property type="entry name" value="COX2_TM"/>
    <property type="match status" value="1"/>
</dbReference>
<evidence type="ECO:0000256" key="14">
    <source>
        <dbReference type="ARBA" id="ARBA00023008"/>
    </source>
</evidence>